<keyword evidence="11" id="KW-0539">Nucleus</keyword>
<evidence type="ECO:0000256" key="10">
    <source>
        <dbReference type="ARBA" id="ARBA00023204"/>
    </source>
</evidence>
<keyword evidence="6" id="KW-0227">DNA damage</keyword>
<accession>A0A9P5NEC6</accession>
<evidence type="ECO:0000256" key="11">
    <source>
        <dbReference type="ARBA" id="ARBA00023242"/>
    </source>
</evidence>
<evidence type="ECO:0000256" key="1">
    <source>
        <dbReference type="ARBA" id="ARBA00004123"/>
    </source>
</evidence>
<gene>
    <name evidence="15" type="ORF">CPB84DRAFT_1792992</name>
</gene>
<dbReference type="PANTHER" id="PTHR19306">
    <property type="entry name" value="STRUCTURAL MAINTENANCE OF CHROMOSOMES 5,6 SMC5, SMC6"/>
    <property type="match status" value="1"/>
</dbReference>
<feature type="coiled-coil region" evidence="12">
    <location>
        <begin position="818"/>
        <end position="852"/>
    </location>
</feature>
<dbReference type="GO" id="GO:0035861">
    <property type="term" value="C:site of double-strand break"/>
    <property type="evidence" value="ECO:0007669"/>
    <property type="project" value="TreeGrafter"/>
</dbReference>
<feature type="coiled-coil region" evidence="12">
    <location>
        <begin position="240"/>
        <end position="414"/>
    </location>
</feature>
<keyword evidence="5" id="KW-0547">Nucleotide-binding</keyword>
<evidence type="ECO:0000256" key="8">
    <source>
        <dbReference type="ARBA" id="ARBA00023054"/>
    </source>
</evidence>
<dbReference type="AlphaFoldDB" id="A0A9P5NEC6"/>
<organism evidence="15 16">
    <name type="scientific">Gymnopilus junonius</name>
    <name type="common">Spectacular rustgill mushroom</name>
    <name type="synonym">Gymnopilus spectabilis subsp. junonius</name>
    <dbReference type="NCBI Taxonomy" id="109634"/>
    <lineage>
        <taxon>Eukaryota</taxon>
        <taxon>Fungi</taxon>
        <taxon>Dikarya</taxon>
        <taxon>Basidiomycota</taxon>
        <taxon>Agaricomycotina</taxon>
        <taxon>Agaricomycetes</taxon>
        <taxon>Agaricomycetidae</taxon>
        <taxon>Agaricales</taxon>
        <taxon>Agaricineae</taxon>
        <taxon>Hymenogastraceae</taxon>
        <taxon>Gymnopilus</taxon>
    </lineage>
</organism>
<evidence type="ECO:0000313" key="15">
    <source>
        <dbReference type="EMBL" id="KAF8879889.1"/>
    </source>
</evidence>
<comment type="caution">
    <text evidence="15">The sequence shown here is derived from an EMBL/GenBank/DDBJ whole genome shotgun (WGS) entry which is preliminary data.</text>
</comment>
<feature type="coiled-coil region" evidence="12">
    <location>
        <begin position="187"/>
        <end position="214"/>
    </location>
</feature>
<keyword evidence="4" id="KW-0158">Chromosome</keyword>
<protein>
    <submittedName>
        <fullName evidence="15">P-loop containing nucleoside triphosphate hydrolase protein</fullName>
    </submittedName>
</protein>
<evidence type="ECO:0000256" key="4">
    <source>
        <dbReference type="ARBA" id="ARBA00022454"/>
    </source>
</evidence>
<dbReference type="InterPro" id="IPR027417">
    <property type="entry name" value="P-loop_NTPase"/>
</dbReference>
<dbReference type="Gene3D" id="3.40.50.300">
    <property type="entry name" value="P-loop containing nucleotide triphosphate hydrolases"/>
    <property type="match status" value="2"/>
</dbReference>
<reference evidence="15" key="1">
    <citation type="submission" date="2020-11" db="EMBL/GenBank/DDBJ databases">
        <authorList>
            <consortium name="DOE Joint Genome Institute"/>
            <person name="Ahrendt S."/>
            <person name="Riley R."/>
            <person name="Andreopoulos W."/>
            <person name="LaButti K."/>
            <person name="Pangilinan J."/>
            <person name="Ruiz-duenas F.J."/>
            <person name="Barrasa J.M."/>
            <person name="Sanchez-Garcia M."/>
            <person name="Camarero S."/>
            <person name="Miyauchi S."/>
            <person name="Serrano A."/>
            <person name="Linde D."/>
            <person name="Babiker R."/>
            <person name="Drula E."/>
            <person name="Ayuso-Fernandez I."/>
            <person name="Pacheco R."/>
            <person name="Padilla G."/>
            <person name="Ferreira P."/>
            <person name="Barriuso J."/>
            <person name="Kellner H."/>
            <person name="Castanera R."/>
            <person name="Alfaro M."/>
            <person name="Ramirez L."/>
            <person name="Pisabarro A.G."/>
            <person name="Kuo A."/>
            <person name="Tritt A."/>
            <person name="Lipzen A."/>
            <person name="He G."/>
            <person name="Yan M."/>
            <person name="Ng V."/>
            <person name="Cullen D."/>
            <person name="Martin F."/>
            <person name="Rosso M.-N."/>
            <person name="Henrissat B."/>
            <person name="Hibbett D."/>
            <person name="Martinez A.T."/>
            <person name="Grigoriev I.V."/>
        </authorList>
    </citation>
    <scope>NUCLEOTIDE SEQUENCE</scope>
    <source>
        <strain evidence="15">AH 44721</strain>
    </source>
</reference>
<keyword evidence="7" id="KW-0067">ATP-binding</keyword>
<feature type="region of interest" description="Disordered" evidence="13">
    <location>
        <begin position="904"/>
        <end position="923"/>
    </location>
</feature>
<dbReference type="SUPFAM" id="SSF57997">
    <property type="entry name" value="Tropomyosin"/>
    <property type="match status" value="1"/>
</dbReference>
<comment type="similarity">
    <text evidence="3">Belongs to the SMC family. SMC6 subfamily.</text>
</comment>
<sequence>MHQFMCHKYLKFTFGPQINFIIGGKSAVLSAITVALGGKATSTGRGNGLKSFIREGQSAAEVTIHIKNQGEEAYKPKEYGKTIVITRKFSKEGSSSWKIKSKDGKVISTKKDELAAICDHMNIQVDNPMNVLTQDSARQFLSASAPQDKYNFFLRGTQLSQLSDEYTLCMENINQTSRLLSVKKEALPDLRARKREAQARYDEAAKAREQKKRVDDLKKEKAWSHVAAKEAELESKVGEVARLSHRLPKIEESVQVAEAEFNAASEQVALFEQELENLESVEHLNKRKNDLQDQMRTNRDELKSLNREMGQISQSLGNINTQISDLEHEIKKEAQRMAINTQEKHEETQRKLEEARTTVSELESNIKDLIMQRKDKGLALGSIKTQGEQFDRQLEQVKKTITDCEATISMAKRREQDALVPYGNNIKLALEKIKGSRWHGDMPLGPLGLYVTAKEPQVWGDLLRSQLGGLLTAFAITDARDRPQLRQILQSFGNQRVTILVHQKDLFDYRSGEPPEDYLTVLRALNITDPHVARIMINQQHIESRVLAHRRSEAQQMLKRIGGGSAWSLDRMSIQVFPEGGSHNAPLNFRSMNGPMSLLLTGRDSVAEIQIQIYRQERDQLRAQYMSGKAEIDRMNERETYLNTQLHRAKAKFNNLQAEANEELPAGLAGFEEAKKEAEAEKQSHMDQFAEVARKKAIVDEKQTKLQDQMNEIRDQLNEFQERRNAIGKKIEDAAEVRIRAQNNKKHYEAKYEEEKRKVEKAQAQAKILQEEFTNWRASALEYCEQIPNPRKTEIVERQLASVEKALKERERIHGVSVEDMAVELNKAADNLEKAEKELKQMATLNKALKASLIIRLARWQEFRRHIALRCKHVFQYHLSRRGYYGKILFDHTSGHLNLRVQTDDQLTQGTRDKDPRSLSGGEKSFSTICLLLSLWECIGCPLRCLDEFDVFMDAVNRRISMKMMIDTANTSDRKQYILITPQDMTNVAIGPSVRVLRMSDPERGNGTLPFGSSA</sequence>
<keyword evidence="8 12" id="KW-0175">Coiled coil</keyword>
<name>A0A9P5NEC6_GYMJU</name>
<keyword evidence="10" id="KW-0234">DNA repair</keyword>
<dbReference type="PANTHER" id="PTHR19306:SF6">
    <property type="entry name" value="STRUCTURAL MAINTENANCE OF CHROMOSOMES PROTEIN 6"/>
    <property type="match status" value="1"/>
</dbReference>
<evidence type="ECO:0000256" key="12">
    <source>
        <dbReference type="SAM" id="Coils"/>
    </source>
</evidence>
<evidence type="ECO:0000256" key="3">
    <source>
        <dbReference type="ARBA" id="ARBA00006793"/>
    </source>
</evidence>
<keyword evidence="15" id="KW-0378">Hydrolase</keyword>
<evidence type="ECO:0000259" key="14">
    <source>
        <dbReference type="Pfam" id="PF02463"/>
    </source>
</evidence>
<evidence type="ECO:0000256" key="5">
    <source>
        <dbReference type="ARBA" id="ARBA00022741"/>
    </source>
</evidence>
<comment type="subcellular location">
    <subcellularLocation>
        <location evidence="2">Chromosome</location>
    </subcellularLocation>
    <subcellularLocation>
        <location evidence="1">Nucleus</location>
    </subcellularLocation>
</comment>
<dbReference type="InterPro" id="IPR003395">
    <property type="entry name" value="RecF/RecN/SMC_N"/>
</dbReference>
<dbReference type="GO" id="GO:0005524">
    <property type="term" value="F:ATP binding"/>
    <property type="evidence" value="ECO:0007669"/>
    <property type="project" value="UniProtKB-KW"/>
</dbReference>
<dbReference type="Pfam" id="PF02463">
    <property type="entry name" value="SMC_N"/>
    <property type="match status" value="1"/>
</dbReference>
<evidence type="ECO:0000256" key="6">
    <source>
        <dbReference type="ARBA" id="ARBA00022763"/>
    </source>
</evidence>
<evidence type="ECO:0000256" key="7">
    <source>
        <dbReference type="ARBA" id="ARBA00022840"/>
    </source>
</evidence>
<dbReference type="Proteomes" id="UP000724874">
    <property type="component" value="Unassembled WGS sequence"/>
</dbReference>
<keyword evidence="9" id="KW-0233">DNA recombination</keyword>
<dbReference type="GO" id="GO:0016787">
    <property type="term" value="F:hydrolase activity"/>
    <property type="evidence" value="ECO:0007669"/>
    <property type="project" value="UniProtKB-KW"/>
</dbReference>
<evidence type="ECO:0000256" key="13">
    <source>
        <dbReference type="SAM" id="MobiDB-lite"/>
    </source>
</evidence>
<feature type="coiled-coil region" evidence="12">
    <location>
        <begin position="611"/>
        <end position="638"/>
    </location>
</feature>
<evidence type="ECO:0000256" key="2">
    <source>
        <dbReference type="ARBA" id="ARBA00004286"/>
    </source>
</evidence>
<dbReference type="GO" id="GO:0005634">
    <property type="term" value="C:nucleus"/>
    <property type="evidence" value="ECO:0007669"/>
    <property type="project" value="UniProtKB-SubCell"/>
</dbReference>
<proteinExistence type="inferred from homology"/>
<dbReference type="GO" id="GO:0003684">
    <property type="term" value="F:damaged DNA binding"/>
    <property type="evidence" value="ECO:0007669"/>
    <property type="project" value="TreeGrafter"/>
</dbReference>
<feature type="coiled-coil region" evidence="12">
    <location>
        <begin position="668"/>
        <end position="779"/>
    </location>
</feature>
<evidence type="ECO:0000256" key="9">
    <source>
        <dbReference type="ARBA" id="ARBA00023172"/>
    </source>
</evidence>
<dbReference type="SUPFAM" id="SSF52540">
    <property type="entry name" value="P-loop containing nucleoside triphosphate hydrolases"/>
    <property type="match status" value="1"/>
</dbReference>
<feature type="domain" description="RecF/RecN/SMC N-terminal" evidence="14">
    <location>
        <begin position="10"/>
        <end position="984"/>
    </location>
</feature>
<dbReference type="GO" id="GO:0030915">
    <property type="term" value="C:Smc5-Smc6 complex"/>
    <property type="evidence" value="ECO:0007669"/>
    <property type="project" value="TreeGrafter"/>
</dbReference>
<evidence type="ECO:0000313" key="16">
    <source>
        <dbReference type="Proteomes" id="UP000724874"/>
    </source>
</evidence>
<dbReference type="EMBL" id="JADNYJ010000145">
    <property type="protein sequence ID" value="KAF8879889.1"/>
    <property type="molecule type" value="Genomic_DNA"/>
</dbReference>
<dbReference type="OrthoDB" id="10072614at2759"/>
<dbReference type="GO" id="GO:0003697">
    <property type="term" value="F:single-stranded DNA binding"/>
    <property type="evidence" value="ECO:0007669"/>
    <property type="project" value="TreeGrafter"/>
</dbReference>
<dbReference type="GO" id="GO:0000724">
    <property type="term" value="P:double-strand break repair via homologous recombination"/>
    <property type="evidence" value="ECO:0007669"/>
    <property type="project" value="TreeGrafter"/>
</dbReference>
<keyword evidence="16" id="KW-1185">Reference proteome</keyword>